<name>A0A0J7JU09_LASNI</name>
<dbReference type="GO" id="GO:0032040">
    <property type="term" value="C:small-subunit processome"/>
    <property type="evidence" value="ECO:0007669"/>
    <property type="project" value="InterPro"/>
</dbReference>
<comment type="caution">
    <text evidence="3">The sequence shown here is derived from an EMBL/GenBank/DDBJ whole genome shotgun (WGS) entry which is preliminary data.</text>
</comment>
<evidence type="ECO:0000313" key="3">
    <source>
        <dbReference type="EMBL" id="KMQ81366.1"/>
    </source>
</evidence>
<feature type="region of interest" description="Disordered" evidence="1">
    <location>
        <begin position="101"/>
        <end position="151"/>
    </location>
</feature>
<feature type="non-terminal residue" evidence="3">
    <location>
        <position position="151"/>
    </location>
</feature>
<dbReference type="InterPro" id="IPR045056">
    <property type="entry name" value="Nop56/Nop58"/>
</dbReference>
<dbReference type="GO" id="GO:0030515">
    <property type="term" value="F:snoRNA binding"/>
    <property type="evidence" value="ECO:0007669"/>
    <property type="project" value="InterPro"/>
</dbReference>
<dbReference type="AlphaFoldDB" id="A0A0J7JU09"/>
<sequence length="151" mass="16889">MGAEKALFRALKTKSNTPKYGIIYQSTYIGRAAPRDKGRISRYVANKCSMACRIDNFSTEPSTRFGEAFKGQVNERLEFYATGKKPAKNLDVMHAAMAPLGDATEKDSDGEMADAPEPAKKSKKDKKDKKDKKHKDKKRKRDEEEVAVVNA</sequence>
<dbReference type="GO" id="GO:0031428">
    <property type="term" value="C:box C/D methylation guide snoRNP complex"/>
    <property type="evidence" value="ECO:0007669"/>
    <property type="project" value="InterPro"/>
</dbReference>
<dbReference type="Proteomes" id="UP000036403">
    <property type="component" value="Unassembled WGS sequence"/>
</dbReference>
<accession>A0A0J7JU09</accession>
<evidence type="ECO:0000259" key="2">
    <source>
        <dbReference type="PROSITE" id="PS51358"/>
    </source>
</evidence>
<proteinExistence type="predicted"/>
<feature type="non-terminal residue" evidence="3">
    <location>
        <position position="1"/>
    </location>
</feature>
<organism evidence="3 4">
    <name type="scientific">Lasius niger</name>
    <name type="common">Black garden ant</name>
    <dbReference type="NCBI Taxonomy" id="67767"/>
    <lineage>
        <taxon>Eukaryota</taxon>
        <taxon>Metazoa</taxon>
        <taxon>Ecdysozoa</taxon>
        <taxon>Arthropoda</taxon>
        <taxon>Hexapoda</taxon>
        <taxon>Insecta</taxon>
        <taxon>Pterygota</taxon>
        <taxon>Neoptera</taxon>
        <taxon>Endopterygota</taxon>
        <taxon>Hymenoptera</taxon>
        <taxon>Apocrita</taxon>
        <taxon>Aculeata</taxon>
        <taxon>Formicoidea</taxon>
        <taxon>Formicidae</taxon>
        <taxon>Formicinae</taxon>
        <taxon>Lasius</taxon>
        <taxon>Lasius</taxon>
    </lineage>
</organism>
<evidence type="ECO:0000256" key="1">
    <source>
        <dbReference type="SAM" id="MobiDB-lite"/>
    </source>
</evidence>
<protein>
    <submittedName>
        <fullName evidence="3">Sik1-like protein</fullName>
    </submittedName>
</protein>
<feature type="compositionally biased region" description="Basic residues" evidence="1">
    <location>
        <begin position="121"/>
        <end position="140"/>
    </location>
</feature>
<dbReference type="InterPro" id="IPR002687">
    <property type="entry name" value="Nop_dom"/>
</dbReference>
<dbReference type="Gene3D" id="1.10.246.90">
    <property type="entry name" value="Nop domain"/>
    <property type="match status" value="1"/>
</dbReference>
<dbReference type="PANTHER" id="PTHR10894:SF0">
    <property type="entry name" value="NUCLEOLAR PROTEIN 56"/>
    <property type="match status" value="1"/>
</dbReference>
<dbReference type="STRING" id="67767.A0A0J7JU09"/>
<dbReference type="SUPFAM" id="SSF89124">
    <property type="entry name" value="Nop domain"/>
    <property type="match status" value="1"/>
</dbReference>
<dbReference type="PANTHER" id="PTHR10894">
    <property type="entry name" value="NUCLEOLAR PROTEIN 5 NUCLEOLAR PROTEIN NOP5 NOP58"/>
    <property type="match status" value="1"/>
</dbReference>
<reference evidence="3 4" key="1">
    <citation type="submission" date="2015-04" db="EMBL/GenBank/DDBJ databases">
        <title>Lasius niger genome sequencing.</title>
        <authorList>
            <person name="Konorov E.A."/>
            <person name="Nikitin M.A."/>
            <person name="Kirill M.V."/>
            <person name="Chang P."/>
        </authorList>
    </citation>
    <scope>NUCLEOTIDE SEQUENCE [LARGE SCALE GENOMIC DNA]</scope>
    <source>
        <tissue evidence="3">Whole</tissue>
    </source>
</reference>
<dbReference type="PaxDb" id="67767-A0A0J7JU09"/>
<keyword evidence="4" id="KW-1185">Reference proteome</keyword>
<gene>
    <name evidence="3" type="ORF">RF55_26569</name>
</gene>
<dbReference type="InterPro" id="IPR042239">
    <property type="entry name" value="Nop_C"/>
</dbReference>
<feature type="domain" description="Nop" evidence="2">
    <location>
        <begin position="1"/>
        <end position="82"/>
    </location>
</feature>
<dbReference type="PROSITE" id="PS51358">
    <property type="entry name" value="NOP"/>
    <property type="match status" value="1"/>
</dbReference>
<evidence type="ECO:0000313" key="4">
    <source>
        <dbReference type="Proteomes" id="UP000036403"/>
    </source>
</evidence>
<dbReference type="OrthoDB" id="6780543at2759"/>
<dbReference type="InterPro" id="IPR036070">
    <property type="entry name" value="Nop_dom_sf"/>
</dbReference>
<dbReference type="Pfam" id="PF01798">
    <property type="entry name" value="Nop"/>
    <property type="match status" value="1"/>
</dbReference>
<dbReference type="EMBL" id="LBMM01036290">
    <property type="protein sequence ID" value="KMQ81366.1"/>
    <property type="molecule type" value="Genomic_DNA"/>
</dbReference>